<accession>A0ACC0PCY3</accession>
<proteinExistence type="predicted"/>
<dbReference type="Proteomes" id="UP001062846">
    <property type="component" value="Chromosome 3"/>
</dbReference>
<evidence type="ECO:0000313" key="2">
    <source>
        <dbReference type="Proteomes" id="UP001062846"/>
    </source>
</evidence>
<evidence type="ECO:0000313" key="1">
    <source>
        <dbReference type="EMBL" id="KAI8563426.1"/>
    </source>
</evidence>
<dbReference type="EMBL" id="CM046390">
    <property type="protein sequence ID" value="KAI8563426.1"/>
    <property type="molecule type" value="Genomic_DNA"/>
</dbReference>
<name>A0ACC0PCY3_RHOML</name>
<protein>
    <submittedName>
        <fullName evidence="1">Uncharacterized protein</fullName>
    </submittedName>
</protein>
<organism evidence="1 2">
    <name type="scientific">Rhododendron molle</name>
    <name type="common">Chinese azalea</name>
    <name type="synonym">Azalea mollis</name>
    <dbReference type="NCBI Taxonomy" id="49168"/>
    <lineage>
        <taxon>Eukaryota</taxon>
        <taxon>Viridiplantae</taxon>
        <taxon>Streptophyta</taxon>
        <taxon>Embryophyta</taxon>
        <taxon>Tracheophyta</taxon>
        <taxon>Spermatophyta</taxon>
        <taxon>Magnoliopsida</taxon>
        <taxon>eudicotyledons</taxon>
        <taxon>Gunneridae</taxon>
        <taxon>Pentapetalae</taxon>
        <taxon>asterids</taxon>
        <taxon>Ericales</taxon>
        <taxon>Ericaceae</taxon>
        <taxon>Ericoideae</taxon>
        <taxon>Rhodoreae</taxon>
        <taxon>Rhododendron</taxon>
    </lineage>
</organism>
<keyword evidence="2" id="KW-1185">Reference proteome</keyword>
<gene>
    <name evidence="1" type="ORF">RHMOL_Rhmol03G0110400</name>
</gene>
<sequence>MKIWNLSLASSCTHLVQIVGEIEIEGVVPFEFLSTNCDTIVKGEPNWSAYFHGHPFVNMVWFDVGKEVFQEGPQLGLPNTFVDGLVNFENSVAMLASTFWAPDDKLEEKISLWVMEDDSASWSMKFSPGPSTFMTLVNGTETTTGDDVGLFILQWQTTGMKLVVKGASSGIPSLPLVPTNTFFSFCFCACASVHGVIPSDGQRFIQHRIGNGGNTFLWLDNWHSLGPLYLKYGDRVAFNLGRSLNAKVSSIVHNGRWRWPGSRNAVVKEIMENTAPDLVPHEDIEDSVIWTLSTASTYSTKSAWEALRSKAPDVGWWPMVWYKKHVPRWSFILWLVILGRLSTKDRLHNWGIINDSYCVLCCGAVESHSHLFFDCPFSNSVWSRVRTCGLPAHAWDLNSEAQWGSLYGKGVSMRVTLFELCLAASIYYLWKERNGRIFLQVGHESTGVEKLILDEVKSCASSWKHELKTPDNLRVRCKWRISDSIFL</sequence>
<reference evidence="1" key="1">
    <citation type="submission" date="2022-02" db="EMBL/GenBank/DDBJ databases">
        <title>Plant Genome Project.</title>
        <authorList>
            <person name="Zhang R.-G."/>
        </authorList>
    </citation>
    <scope>NUCLEOTIDE SEQUENCE</scope>
    <source>
        <strain evidence="1">AT1</strain>
    </source>
</reference>
<comment type="caution">
    <text evidence="1">The sequence shown here is derived from an EMBL/GenBank/DDBJ whole genome shotgun (WGS) entry which is preliminary data.</text>
</comment>